<gene>
    <name evidence="2" type="ORF">AVEN_6506_1</name>
</gene>
<evidence type="ECO:0000313" key="3">
    <source>
        <dbReference type="Proteomes" id="UP000499080"/>
    </source>
</evidence>
<keyword evidence="1" id="KW-0812">Transmembrane</keyword>
<keyword evidence="1" id="KW-0472">Membrane</keyword>
<dbReference type="AlphaFoldDB" id="A0A4Y2HNY0"/>
<organism evidence="2 3">
    <name type="scientific">Araneus ventricosus</name>
    <name type="common">Orbweaver spider</name>
    <name type="synonym">Epeira ventricosa</name>
    <dbReference type="NCBI Taxonomy" id="182803"/>
    <lineage>
        <taxon>Eukaryota</taxon>
        <taxon>Metazoa</taxon>
        <taxon>Ecdysozoa</taxon>
        <taxon>Arthropoda</taxon>
        <taxon>Chelicerata</taxon>
        <taxon>Arachnida</taxon>
        <taxon>Araneae</taxon>
        <taxon>Araneomorphae</taxon>
        <taxon>Entelegynae</taxon>
        <taxon>Araneoidea</taxon>
        <taxon>Araneidae</taxon>
        <taxon>Araneus</taxon>
    </lineage>
</organism>
<sequence>MRIANPFVFAEKLTDLSKWFVSASSGLHILASTCESLGRGTRELLATVDYSEFLRQLPVTSQQIYKVYLVLLYLSDTLSSFFYFVMPMQHDVLSVIRCSLLVYCDI</sequence>
<dbReference type="EMBL" id="BGPR01182552">
    <property type="protein sequence ID" value="GBM67094.1"/>
    <property type="molecule type" value="Genomic_DNA"/>
</dbReference>
<evidence type="ECO:0000256" key="1">
    <source>
        <dbReference type="SAM" id="Phobius"/>
    </source>
</evidence>
<proteinExistence type="predicted"/>
<keyword evidence="3" id="KW-1185">Reference proteome</keyword>
<reference evidence="2 3" key="1">
    <citation type="journal article" date="2019" name="Sci. Rep.">
        <title>Orb-weaving spider Araneus ventricosus genome elucidates the spidroin gene catalogue.</title>
        <authorList>
            <person name="Kono N."/>
            <person name="Nakamura H."/>
            <person name="Ohtoshi R."/>
            <person name="Moran D.A.P."/>
            <person name="Shinohara A."/>
            <person name="Yoshida Y."/>
            <person name="Fujiwara M."/>
            <person name="Mori M."/>
            <person name="Tomita M."/>
            <person name="Arakawa K."/>
        </authorList>
    </citation>
    <scope>NUCLEOTIDE SEQUENCE [LARGE SCALE GENOMIC DNA]</scope>
</reference>
<dbReference type="Proteomes" id="UP000499080">
    <property type="component" value="Unassembled WGS sequence"/>
</dbReference>
<comment type="caution">
    <text evidence="2">The sequence shown here is derived from an EMBL/GenBank/DDBJ whole genome shotgun (WGS) entry which is preliminary data.</text>
</comment>
<feature type="transmembrane region" description="Helical" evidence="1">
    <location>
        <begin position="65"/>
        <end position="85"/>
    </location>
</feature>
<name>A0A4Y2HNY0_ARAVE</name>
<protein>
    <submittedName>
        <fullName evidence="2">Uncharacterized protein</fullName>
    </submittedName>
</protein>
<evidence type="ECO:0000313" key="2">
    <source>
        <dbReference type="EMBL" id="GBM67094.1"/>
    </source>
</evidence>
<accession>A0A4Y2HNY0</accession>
<keyword evidence="1" id="KW-1133">Transmembrane helix</keyword>
<feature type="non-terminal residue" evidence="2">
    <location>
        <position position="106"/>
    </location>
</feature>